<dbReference type="EMBL" id="WSZM01000176">
    <property type="protein sequence ID" value="KAF4039316.1"/>
    <property type="molecule type" value="Genomic_DNA"/>
</dbReference>
<gene>
    <name evidence="2" type="ORF">GN244_ATG08449</name>
</gene>
<sequence>MALNDHDTAPSPPERILSLLGLEKSSIADELRLMVSSRFRHPQQAQLADTLSAMQPTPALSNVASWFSHQFDPTDDVEYYLQDLTRMHHYIAAHDRQRPLRSRHLDSSESAADGAVTRQLLHFYASFADSRDRHLLTKIYQTLGLSRAITYCVVAKTLPFKVQKEFLDLFADDLPELREWISWLDELEHAAVKVEGDMACGPGYESAVNFVSRAIKEHCMLTWLGLLRPLDSMKRLSLIDAIHRLLAASNTSGFLPTTTSTLKKLGRFYETTGISAAKLLDLDVAVRCELSFLLEEFPTIILITLFTKFNSEKMIHLVVKRGLPYFPKNDLLKMLDALAPAEINAIEVFVTTLFAFGRKKADFLLRFLTFSPPSQLRFLDLMITASSSPLNADTSSYEEDPEDAFAIPALTTGNNFLMKFFLYAGLKSPDLVIQKLSSLPTEMIHQILYTIAVHSAEDLAVLGRGLETVELPCLQPFLRLFLAIPLGWREVLVPLVEEMPGEEAQPLYDTLLHLQATCEDKVTTVLQMLGALHKKDKTILCRDILSHHEAQLEGHSSSIEIHAKVLLYLCECDLARHKVLRLLRTIPFDKYDSLLYFLRTQRMPEQVALTRLMLSMPSGANCRLLAKMSAWPLEALDAFFQLLLMLAKVEYKMFAKLMGSQYVSAEQLQVFITVAVDMMNQASSRELVIFAAGVLLRIIGYSTRVPPELMHLLIAIFHRMSWEIRSAFIEQLRALEGVANVENLAEVASNLQDNEALRLLILLLSPLQIHIRVSLVALFLQLNVQARTRLLARLVKMPKNSVGAFCTAICSSSCEPVSASFCRVIGLVDARYHTSLLRLLASEPLWFFLRLMAEHCDVEQRLEQSTELLNQVAKTVCLFSLDNNLLLLKDVIREALGDAMPLSDTVAVLALFPEVSKLLDFLRYVMGFAKCARTSLIFRVLAKYQQPEFIFEMCRILDLDDAIFALKRLDRTWQRRHEELDRAMESLCRLCARGSVQVKDDFCDLIVGFKSLSALDVGESNESTDRVVIPRVVERAPHEVTSDEDEDEVDRPLRLPSTTPPSHQPVALNRHLQRTRPGQAFPRKRTERKAWWQDLDDVSCLFLPSDRQSEASPERREQQESSPNTLPSVFALTEQPLSVRLSEDTKALDPEDTTMSLETLPHIDQAPVISSATSHPHANRHSDTCLNRSESAPTTLSYENDSQWSKQKRSRGVAAALNRPLDFHVGRDKGADFLQRQRERVYHEKGASSIRHARTSAAQEHVMEARVCRALGKRVPTSQTILSPLSRPDSQTVENAVSMLAKAAQLRDSSPQGFVSEAPKRTQTPAKHHMRMLPSNPKNPSIKAETELNCEPVAPW</sequence>
<reference evidence="2" key="1">
    <citation type="submission" date="2020-04" db="EMBL/GenBank/DDBJ databases">
        <title>Hybrid Assembly of Korean Phytophthora infestans isolates.</title>
        <authorList>
            <person name="Prokchorchik M."/>
            <person name="Lee Y."/>
            <person name="Seo J."/>
            <person name="Cho J.-H."/>
            <person name="Park Y.-E."/>
            <person name="Jang D.-C."/>
            <person name="Im J.-S."/>
            <person name="Choi J.-G."/>
            <person name="Park H.-J."/>
            <person name="Lee G.-B."/>
            <person name="Lee Y.-G."/>
            <person name="Hong S.-Y."/>
            <person name="Cho K."/>
            <person name="Sohn K.H."/>
        </authorList>
    </citation>
    <scope>NUCLEOTIDE SEQUENCE</scope>
    <source>
        <strain evidence="2">KR_1_A1</strain>
    </source>
</reference>
<feature type="region of interest" description="Disordered" evidence="1">
    <location>
        <begin position="1107"/>
        <end position="1129"/>
    </location>
</feature>
<feature type="region of interest" description="Disordered" evidence="1">
    <location>
        <begin position="1173"/>
        <end position="1209"/>
    </location>
</feature>
<feature type="compositionally biased region" description="Polar residues" evidence="1">
    <location>
        <begin position="1184"/>
        <end position="1205"/>
    </location>
</feature>
<feature type="region of interest" description="Disordered" evidence="1">
    <location>
        <begin position="1308"/>
        <end position="1356"/>
    </location>
</feature>
<evidence type="ECO:0000256" key="1">
    <source>
        <dbReference type="SAM" id="MobiDB-lite"/>
    </source>
</evidence>
<evidence type="ECO:0000313" key="2">
    <source>
        <dbReference type="EMBL" id="KAF4039316.1"/>
    </source>
</evidence>
<feature type="region of interest" description="Disordered" evidence="1">
    <location>
        <begin position="1035"/>
        <end position="1086"/>
    </location>
</feature>
<accession>A0A833SCR4</accession>
<proteinExistence type="predicted"/>
<dbReference type="Proteomes" id="UP000602510">
    <property type="component" value="Unassembled WGS sequence"/>
</dbReference>
<keyword evidence="3" id="KW-1185">Reference proteome</keyword>
<feature type="compositionally biased region" description="Basic and acidic residues" evidence="1">
    <location>
        <begin position="1107"/>
        <end position="1119"/>
    </location>
</feature>
<protein>
    <submittedName>
        <fullName evidence="2">Uncharacterized protein</fullName>
    </submittedName>
</protein>
<comment type="caution">
    <text evidence="2">The sequence shown here is derived from an EMBL/GenBank/DDBJ whole genome shotgun (WGS) entry which is preliminary data.</text>
</comment>
<evidence type="ECO:0000313" key="3">
    <source>
        <dbReference type="Proteomes" id="UP000602510"/>
    </source>
</evidence>
<name>A0A833SCR4_PHYIN</name>
<organism evidence="2 3">
    <name type="scientific">Phytophthora infestans</name>
    <name type="common">Potato late blight agent</name>
    <name type="synonym">Botrytis infestans</name>
    <dbReference type="NCBI Taxonomy" id="4787"/>
    <lineage>
        <taxon>Eukaryota</taxon>
        <taxon>Sar</taxon>
        <taxon>Stramenopiles</taxon>
        <taxon>Oomycota</taxon>
        <taxon>Peronosporomycetes</taxon>
        <taxon>Peronosporales</taxon>
        <taxon>Peronosporaceae</taxon>
        <taxon>Phytophthora</taxon>
    </lineage>
</organism>